<dbReference type="GO" id="GO:0051301">
    <property type="term" value="P:cell division"/>
    <property type="evidence" value="ECO:0007669"/>
    <property type="project" value="UniProtKB-KW"/>
</dbReference>
<evidence type="ECO:0000256" key="7">
    <source>
        <dbReference type="HAMAP-Rule" id="MF_00639"/>
    </source>
</evidence>
<dbReference type="SUPFAM" id="SSF51984">
    <property type="entry name" value="MurCD N-terminal domain"/>
    <property type="match status" value="1"/>
</dbReference>
<evidence type="ECO:0000256" key="1">
    <source>
        <dbReference type="ARBA" id="ARBA00004496"/>
    </source>
</evidence>
<sequence>MRHASNENPVLDNPRLAGLTSWDADWSGLRVVVAGIGVSGFAAADTLIELGALVTVVDSGDGERNRQSADTLKIVGAVDVVLGADAMARVPDVRGQRPDLVVTSPGIRPTNPLLEAAREEGIQIWGDVELAWRVSERRGRRTPQWLCITGTNGKTTTVGMTASILQAAGLKAIAVGNVGTPILDALRDPVEYDVLAVELSSFQLHWTHSLSPLASAVLNVAEDHVDWHGSFENYRADKSRVYENTRIACVYNAEQEGAEELVEAADVVEGCRAVGFTTGMPGLSMVGVVEELLVDRAFVEDRATSAAEIGAVSDTGPLPTRHGVANALAAAALARAAGVEPEAVRDGLRAFHPGGHRIEVVAETDGVRWIDDSKATNPHAAQASLSAFDPVVWIAGGLSKGVDYDELVRANAARLKAVVVIGTDDAALLGSLARLAPEVPVLAGTPGQGTSAETTLDEPSIDPADGHAVMRRAVQLAAQRVTPGDTVLMAPAAASMDQFTDYADRGDAFARSVREELGLA</sequence>
<feature type="binding site" evidence="7">
    <location>
        <begin position="150"/>
        <end position="156"/>
    </location>
    <ligand>
        <name>ATP</name>
        <dbReference type="ChEBI" id="CHEBI:30616"/>
    </ligand>
</feature>
<dbReference type="Pfam" id="PF21799">
    <property type="entry name" value="MurD-like_N"/>
    <property type="match status" value="1"/>
</dbReference>
<dbReference type="OrthoDB" id="9809796at2"/>
<evidence type="ECO:0000256" key="4">
    <source>
        <dbReference type="ARBA" id="ARBA00022598"/>
    </source>
</evidence>
<keyword evidence="7 8" id="KW-0131">Cell cycle</keyword>
<evidence type="ECO:0000313" key="11">
    <source>
        <dbReference type="EMBL" id="GEC99227.1"/>
    </source>
</evidence>
<dbReference type="Gene3D" id="3.40.1190.10">
    <property type="entry name" value="Mur-like, catalytic domain"/>
    <property type="match status" value="1"/>
</dbReference>
<keyword evidence="4 7" id="KW-0436">Ligase</keyword>
<keyword evidence="7 8" id="KW-0133">Cell shape</keyword>
<keyword evidence="7 8" id="KW-0573">Peptidoglycan synthesis</keyword>
<dbReference type="UniPathway" id="UPA00219"/>
<keyword evidence="5 7" id="KW-0547">Nucleotide-binding</keyword>
<dbReference type="InterPro" id="IPR004101">
    <property type="entry name" value="Mur_ligase_C"/>
</dbReference>
<dbReference type="InterPro" id="IPR005762">
    <property type="entry name" value="MurD"/>
</dbReference>
<dbReference type="Gene3D" id="3.90.190.20">
    <property type="entry name" value="Mur ligase, C-terminal domain"/>
    <property type="match status" value="1"/>
</dbReference>
<dbReference type="Pfam" id="PF08245">
    <property type="entry name" value="Mur_ligase_M"/>
    <property type="match status" value="1"/>
</dbReference>
<evidence type="ECO:0000256" key="5">
    <source>
        <dbReference type="ARBA" id="ARBA00022741"/>
    </source>
</evidence>
<dbReference type="GO" id="GO:0071555">
    <property type="term" value="P:cell wall organization"/>
    <property type="evidence" value="ECO:0007669"/>
    <property type="project" value="UniProtKB-KW"/>
</dbReference>
<dbReference type="GO" id="GO:0008360">
    <property type="term" value="P:regulation of cell shape"/>
    <property type="evidence" value="ECO:0007669"/>
    <property type="project" value="UniProtKB-KW"/>
</dbReference>
<dbReference type="AlphaFoldDB" id="A0A4Y4D7E1"/>
<keyword evidence="7 8" id="KW-0132">Cell division</keyword>
<evidence type="ECO:0000313" key="12">
    <source>
        <dbReference type="Proteomes" id="UP000315730"/>
    </source>
</evidence>
<dbReference type="PANTHER" id="PTHR43692:SF1">
    <property type="entry name" value="UDP-N-ACETYLMURAMOYLALANINE--D-GLUTAMATE LIGASE"/>
    <property type="match status" value="1"/>
</dbReference>
<dbReference type="InterPro" id="IPR036565">
    <property type="entry name" value="Mur-like_cat_sf"/>
</dbReference>
<dbReference type="RefSeq" id="WP_068467092.1">
    <property type="nucleotide sequence ID" value="NZ_BJNW01000010.1"/>
</dbReference>
<dbReference type="InterPro" id="IPR036615">
    <property type="entry name" value="Mur_ligase_C_dom_sf"/>
</dbReference>
<feature type="domain" description="Mur ligase C-terminal" evidence="9">
    <location>
        <begin position="356"/>
        <end position="492"/>
    </location>
</feature>
<comment type="caution">
    <text evidence="11">The sequence shown here is derived from an EMBL/GenBank/DDBJ whole genome shotgun (WGS) entry which is preliminary data.</text>
</comment>
<evidence type="ECO:0000259" key="9">
    <source>
        <dbReference type="Pfam" id="PF02875"/>
    </source>
</evidence>
<dbReference type="EMBL" id="BJNW01000010">
    <property type="protein sequence ID" value="GEC99227.1"/>
    <property type="molecule type" value="Genomic_DNA"/>
</dbReference>
<dbReference type="Pfam" id="PF02875">
    <property type="entry name" value="Mur_ligase_C"/>
    <property type="match status" value="1"/>
</dbReference>
<comment type="function">
    <text evidence="7 8">Cell wall formation. Catalyzes the addition of glutamate to the nucleotide precursor UDP-N-acetylmuramoyl-L-alanine (UMA).</text>
</comment>
<dbReference type="SUPFAM" id="SSF53623">
    <property type="entry name" value="MurD-like peptide ligases, catalytic domain"/>
    <property type="match status" value="1"/>
</dbReference>
<dbReference type="NCBIfam" id="TIGR01087">
    <property type="entry name" value="murD"/>
    <property type="match status" value="1"/>
</dbReference>
<protein>
    <recommendedName>
        <fullName evidence="7 8">UDP-N-acetylmuramoylalanine--D-glutamate ligase</fullName>
        <ecNumber evidence="7 8">6.3.2.9</ecNumber>
    </recommendedName>
    <alternativeName>
        <fullName evidence="7">D-glutamic acid-adding enzyme</fullName>
    </alternativeName>
    <alternativeName>
        <fullName evidence="7">UDP-N-acetylmuramoyl-L-alanyl-D-glutamate synthetase</fullName>
    </alternativeName>
</protein>
<comment type="similarity">
    <text evidence="7">Belongs to the MurCDEF family.</text>
</comment>
<comment type="subcellular location">
    <subcellularLocation>
        <location evidence="1 7 8">Cytoplasm</location>
    </subcellularLocation>
</comment>
<keyword evidence="7 8" id="KW-0961">Cell wall biogenesis/degradation</keyword>
<dbReference type="SUPFAM" id="SSF53244">
    <property type="entry name" value="MurD-like peptide ligases, peptide-binding domain"/>
    <property type="match status" value="1"/>
</dbReference>
<evidence type="ECO:0000256" key="2">
    <source>
        <dbReference type="ARBA" id="ARBA00004752"/>
    </source>
</evidence>
<dbReference type="Gene3D" id="3.40.50.720">
    <property type="entry name" value="NAD(P)-binding Rossmann-like Domain"/>
    <property type="match status" value="1"/>
</dbReference>
<organism evidence="11 12">
    <name type="scientific">Kocuria varians</name>
    <name type="common">Micrococcus varians</name>
    <dbReference type="NCBI Taxonomy" id="1272"/>
    <lineage>
        <taxon>Bacteria</taxon>
        <taxon>Bacillati</taxon>
        <taxon>Actinomycetota</taxon>
        <taxon>Actinomycetes</taxon>
        <taxon>Micrococcales</taxon>
        <taxon>Micrococcaceae</taxon>
        <taxon>Kocuria</taxon>
    </lineage>
</organism>
<evidence type="ECO:0000256" key="8">
    <source>
        <dbReference type="RuleBase" id="RU003664"/>
    </source>
</evidence>
<dbReference type="STRING" id="1272.GCA_900014985_00236"/>
<dbReference type="GO" id="GO:0009252">
    <property type="term" value="P:peptidoglycan biosynthetic process"/>
    <property type="evidence" value="ECO:0007669"/>
    <property type="project" value="UniProtKB-UniRule"/>
</dbReference>
<evidence type="ECO:0000256" key="3">
    <source>
        <dbReference type="ARBA" id="ARBA00022490"/>
    </source>
</evidence>
<dbReference type="EC" id="6.3.2.9" evidence="7 8"/>
<accession>A0A4Y4D7E1</accession>
<dbReference type="HAMAP" id="MF_00639">
    <property type="entry name" value="MurD"/>
    <property type="match status" value="1"/>
</dbReference>
<gene>
    <name evidence="7 11" type="primary">murD</name>
    <name evidence="11" type="ORF">KVA01_13820</name>
</gene>
<comment type="pathway">
    <text evidence="2 7 8">Cell wall biogenesis; peptidoglycan biosynthesis.</text>
</comment>
<keyword evidence="6 7" id="KW-0067">ATP-binding</keyword>
<dbReference type="Proteomes" id="UP000315730">
    <property type="component" value="Unassembled WGS sequence"/>
</dbReference>
<evidence type="ECO:0000256" key="6">
    <source>
        <dbReference type="ARBA" id="ARBA00022840"/>
    </source>
</evidence>
<keyword evidence="12" id="KW-1185">Reference proteome</keyword>
<dbReference type="GO" id="GO:0005737">
    <property type="term" value="C:cytoplasm"/>
    <property type="evidence" value="ECO:0007669"/>
    <property type="project" value="UniProtKB-SubCell"/>
</dbReference>
<dbReference type="PANTHER" id="PTHR43692">
    <property type="entry name" value="UDP-N-ACETYLMURAMOYLALANINE--D-GLUTAMATE LIGASE"/>
    <property type="match status" value="1"/>
</dbReference>
<feature type="domain" description="Mur ligase central" evidence="10">
    <location>
        <begin position="148"/>
        <end position="334"/>
    </location>
</feature>
<keyword evidence="3 7" id="KW-0963">Cytoplasm</keyword>
<reference evidence="11 12" key="1">
    <citation type="submission" date="2019-06" db="EMBL/GenBank/DDBJ databases">
        <title>Whole genome shotgun sequence of Kocuria varians NBRC 15358.</title>
        <authorList>
            <person name="Hosoyama A."/>
            <person name="Uohara A."/>
            <person name="Ohji S."/>
            <person name="Ichikawa N."/>
        </authorList>
    </citation>
    <scope>NUCLEOTIDE SEQUENCE [LARGE SCALE GENOMIC DNA]</scope>
    <source>
        <strain evidence="11 12">NBRC 15358</strain>
    </source>
</reference>
<proteinExistence type="inferred from homology"/>
<dbReference type="GO" id="GO:0008764">
    <property type="term" value="F:UDP-N-acetylmuramoylalanine-D-glutamate ligase activity"/>
    <property type="evidence" value="ECO:0007669"/>
    <property type="project" value="UniProtKB-UniRule"/>
</dbReference>
<name>A0A4Y4D7E1_KOCVA</name>
<comment type="catalytic activity">
    <reaction evidence="7 8">
        <text>UDP-N-acetyl-alpha-D-muramoyl-L-alanine + D-glutamate + ATP = UDP-N-acetyl-alpha-D-muramoyl-L-alanyl-D-glutamate + ADP + phosphate + H(+)</text>
        <dbReference type="Rhea" id="RHEA:16429"/>
        <dbReference type="ChEBI" id="CHEBI:15378"/>
        <dbReference type="ChEBI" id="CHEBI:29986"/>
        <dbReference type="ChEBI" id="CHEBI:30616"/>
        <dbReference type="ChEBI" id="CHEBI:43474"/>
        <dbReference type="ChEBI" id="CHEBI:83898"/>
        <dbReference type="ChEBI" id="CHEBI:83900"/>
        <dbReference type="ChEBI" id="CHEBI:456216"/>
        <dbReference type="EC" id="6.3.2.9"/>
    </reaction>
</comment>
<dbReference type="GO" id="GO:0005524">
    <property type="term" value="F:ATP binding"/>
    <property type="evidence" value="ECO:0007669"/>
    <property type="project" value="UniProtKB-UniRule"/>
</dbReference>
<dbReference type="InterPro" id="IPR013221">
    <property type="entry name" value="Mur_ligase_cen"/>
</dbReference>
<evidence type="ECO:0000259" key="10">
    <source>
        <dbReference type="Pfam" id="PF08245"/>
    </source>
</evidence>